<dbReference type="Proteomes" id="UP000318594">
    <property type="component" value="Chromosome"/>
</dbReference>
<evidence type="ECO:0000256" key="1">
    <source>
        <dbReference type="SAM" id="MobiDB-lite"/>
    </source>
</evidence>
<proteinExistence type="predicted"/>
<feature type="region of interest" description="Disordered" evidence="1">
    <location>
        <begin position="25"/>
        <end position="61"/>
    </location>
</feature>
<accession>A0ABM7GWA3</accession>
<sequence length="61" mass="6770">MGANAPATAKEGKQPIRKDATAIMRMETERDHLRPYLSPQHPQSTAPIGRSRKDRANMANV</sequence>
<reference evidence="2 3" key="1">
    <citation type="submission" date="2019-06" db="EMBL/GenBank/DDBJ databases">
        <title>Complete genome sequence of Cutibacterium acnes subsp. acnes NBRC 107605.</title>
        <authorList>
            <person name="Miura T."/>
            <person name="Furukawa M."/>
            <person name="Shimamura M."/>
            <person name="Ohyama Y."/>
            <person name="Yamazoe A."/>
            <person name="Kawasaki H."/>
        </authorList>
    </citation>
    <scope>NUCLEOTIDE SEQUENCE [LARGE SCALE GENOMIC DNA]</scope>
    <source>
        <strain evidence="2 3">NBRC 107605</strain>
    </source>
</reference>
<organism evidence="2 3">
    <name type="scientific">Cutibacterium acnes subsp. acnes</name>
    <dbReference type="NCBI Taxonomy" id="1734925"/>
    <lineage>
        <taxon>Bacteria</taxon>
        <taxon>Bacillati</taxon>
        <taxon>Actinomycetota</taxon>
        <taxon>Actinomycetes</taxon>
        <taxon>Propionibacteriales</taxon>
        <taxon>Propionibacteriaceae</taxon>
        <taxon>Cutibacterium</taxon>
    </lineage>
</organism>
<gene>
    <name evidence="2" type="ORF">CacPP4_06220</name>
</gene>
<feature type="compositionally biased region" description="Basic and acidic residues" evidence="1">
    <location>
        <begin position="25"/>
        <end position="34"/>
    </location>
</feature>
<keyword evidence="3" id="KW-1185">Reference proteome</keyword>
<evidence type="ECO:0000313" key="3">
    <source>
        <dbReference type="Proteomes" id="UP000318594"/>
    </source>
</evidence>
<dbReference type="EMBL" id="AP019723">
    <property type="protein sequence ID" value="BBK84007.1"/>
    <property type="molecule type" value="Genomic_DNA"/>
</dbReference>
<name>A0ABM7GWA3_CUTAC</name>
<protein>
    <submittedName>
        <fullName evidence="2">Uncharacterized protein</fullName>
    </submittedName>
</protein>
<evidence type="ECO:0000313" key="2">
    <source>
        <dbReference type="EMBL" id="BBK84007.1"/>
    </source>
</evidence>